<proteinExistence type="predicted"/>
<feature type="compositionally biased region" description="Gly residues" evidence="1">
    <location>
        <begin position="103"/>
        <end position="121"/>
    </location>
</feature>
<name>A0A2U1MGZ3_ARTAN</name>
<feature type="region of interest" description="Disordered" evidence="1">
    <location>
        <begin position="89"/>
        <end position="132"/>
    </location>
</feature>
<evidence type="ECO:0008006" key="6">
    <source>
        <dbReference type="Google" id="ProtNLM"/>
    </source>
</evidence>
<dbReference type="GO" id="GO:0003676">
    <property type="term" value="F:nucleic acid binding"/>
    <property type="evidence" value="ECO:0007669"/>
    <property type="project" value="InterPro"/>
</dbReference>
<feature type="domain" description="Reverse transcriptase zinc-binding" evidence="3">
    <location>
        <begin position="695"/>
        <end position="789"/>
    </location>
</feature>
<dbReference type="SUPFAM" id="SSF53098">
    <property type="entry name" value="Ribonuclease H-like"/>
    <property type="match status" value="1"/>
</dbReference>
<dbReference type="CDD" id="cd06222">
    <property type="entry name" value="RNase_H_like"/>
    <property type="match status" value="1"/>
</dbReference>
<feature type="region of interest" description="Disordered" evidence="1">
    <location>
        <begin position="248"/>
        <end position="269"/>
    </location>
</feature>
<protein>
    <recommendedName>
        <fullName evidence="6">Reverse transcriptase domain, Reverse transcriptase zinc-binding domain protein</fullName>
    </recommendedName>
</protein>
<evidence type="ECO:0000259" key="3">
    <source>
        <dbReference type="Pfam" id="PF13966"/>
    </source>
</evidence>
<gene>
    <name evidence="4" type="ORF">CTI12_AA162090</name>
</gene>
<dbReference type="PANTHER" id="PTHR47074:SF21">
    <property type="entry name" value="RNASE H TYPE-1 DOMAIN-CONTAINING PROTEIN"/>
    <property type="match status" value="1"/>
</dbReference>
<dbReference type="STRING" id="35608.A0A2U1MGZ3"/>
<dbReference type="InterPro" id="IPR052929">
    <property type="entry name" value="RNase_H-like_EbsB-rel"/>
</dbReference>
<organism evidence="4 5">
    <name type="scientific">Artemisia annua</name>
    <name type="common">Sweet wormwood</name>
    <dbReference type="NCBI Taxonomy" id="35608"/>
    <lineage>
        <taxon>Eukaryota</taxon>
        <taxon>Viridiplantae</taxon>
        <taxon>Streptophyta</taxon>
        <taxon>Embryophyta</taxon>
        <taxon>Tracheophyta</taxon>
        <taxon>Spermatophyta</taxon>
        <taxon>Magnoliopsida</taxon>
        <taxon>eudicotyledons</taxon>
        <taxon>Gunneridae</taxon>
        <taxon>Pentapetalae</taxon>
        <taxon>asterids</taxon>
        <taxon>campanulids</taxon>
        <taxon>Asterales</taxon>
        <taxon>Asteraceae</taxon>
        <taxon>Asteroideae</taxon>
        <taxon>Anthemideae</taxon>
        <taxon>Artemisiinae</taxon>
        <taxon>Artemisia</taxon>
    </lineage>
</organism>
<evidence type="ECO:0000259" key="2">
    <source>
        <dbReference type="Pfam" id="PF13456"/>
    </source>
</evidence>
<dbReference type="InterPro" id="IPR036397">
    <property type="entry name" value="RNaseH_sf"/>
</dbReference>
<comment type="caution">
    <text evidence="4">The sequence shown here is derived from an EMBL/GenBank/DDBJ whole genome shotgun (WGS) entry which is preliminary data.</text>
</comment>
<evidence type="ECO:0000256" key="1">
    <source>
        <dbReference type="SAM" id="MobiDB-lite"/>
    </source>
</evidence>
<dbReference type="PANTHER" id="PTHR47074">
    <property type="entry name" value="BNAC02G40300D PROTEIN"/>
    <property type="match status" value="1"/>
</dbReference>
<dbReference type="GO" id="GO:0004523">
    <property type="term" value="F:RNA-DNA hybrid ribonuclease activity"/>
    <property type="evidence" value="ECO:0007669"/>
    <property type="project" value="InterPro"/>
</dbReference>
<dbReference type="Gene3D" id="3.30.420.10">
    <property type="entry name" value="Ribonuclease H-like superfamily/Ribonuclease H"/>
    <property type="match status" value="1"/>
</dbReference>
<dbReference type="Pfam" id="PF13456">
    <property type="entry name" value="RVT_3"/>
    <property type="match status" value="1"/>
</dbReference>
<dbReference type="OrthoDB" id="1717299at2759"/>
<accession>A0A2U1MGZ3</accession>
<dbReference type="InterPro" id="IPR026960">
    <property type="entry name" value="RVT-Znf"/>
</dbReference>
<evidence type="ECO:0000313" key="4">
    <source>
        <dbReference type="EMBL" id="PWA60476.1"/>
    </source>
</evidence>
<dbReference type="AlphaFoldDB" id="A0A2U1MGZ3"/>
<dbReference type="Proteomes" id="UP000245207">
    <property type="component" value="Unassembled WGS sequence"/>
</dbReference>
<sequence>MVTEEMRNEGFSILFEFGYTRTITEKTQILAYRVREIEREGREEVESGQGKYAKQAATTDLISRLNNHWSYSESDNQKEISVHAFITHTSPGENQAGDELEGNDGGGDGSGQGASGAGGVGNQNDDLAGNIPPRRIVVPRRRKRKVKAIVNAPTLPPKKLSSDYGLLNRPTTSDKSMAAVKSLMPTNFQYLQHMFESSPHMPSVSFVSKREVGIQHDVSTGPFLRTVHPAERSYVPLKLVAIATTASACPSSKGNNKEDASESSSFPHFSLSDEGSKLGIDDQEDFFGGEYSFGHIRSATDVDPNVFELAVLRLSTNSQVAALETERATFSKELAECRSSLEDRDHDLADLNAAIVELKHQYKWSADWVKGHTDKLTQLDVRLVDIAVHLDEDFYPLFLIVIASRMWLLERGMKLFLTKCLNCSEYRTMLGKLLSCAIRRGMQEGLSAGIKHGKEGGRFSCKSAYFLALEADEDMVRNAISEDSIEFWRAVWKARVPDNLIDDIHKALNVYWWGDGVKENPIRWCKWERMCVSKFRGGLGFRHLGLFNRALLAKQVWRLITSPTTLAARTLKARYFPRSSFFDAKIGYRPSYIWRSFLSVKDIVRKGCKWNIGDGRSVNVWNDFWVDDHTNLGPKPNNCDVNQVRDLLNLEGDDWNRELLYSLFPHNIASKIACCFVSKSRNDVLFWHKNPGGRFSCKSAYFLALEADEDMVRNAISEDSIEFWRAVWKARVPGKVKLFMWRAWNNYVPTIDNLQSRGLNHTSSCTHCGETTENLVHVMFKCSAAKEVWDRCSLGCFYDTQGAVNFHDFCRVILENFPAEWEVFMMILWGLWTRRNKHFHGQLNGREGKVEEVAKVVLSDYQKENQRGIISSTNGVHNTHTTVWLRPNAQHIKINCDAAWQKESGKAGLGFVARDYNGEVLFSGTRLEWYASSPLEAEAKAVHWAMIHALNRGYSNVIFETDSLCLVKALHNKIVLLEIASLFSEILSRSMAFNDCMWSFVKREGNRVAHSIASLALSCSNEIMLVGSVPSCANVWVTKDVISSNIE</sequence>
<feature type="domain" description="RNase H type-1" evidence="2">
    <location>
        <begin position="895"/>
        <end position="1015"/>
    </location>
</feature>
<reference evidence="4 5" key="1">
    <citation type="journal article" date="2018" name="Mol. Plant">
        <title>The genome of Artemisia annua provides insight into the evolution of Asteraceae family and artemisinin biosynthesis.</title>
        <authorList>
            <person name="Shen Q."/>
            <person name="Zhang L."/>
            <person name="Liao Z."/>
            <person name="Wang S."/>
            <person name="Yan T."/>
            <person name="Shi P."/>
            <person name="Liu M."/>
            <person name="Fu X."/>
            <person name="Pan Q."/>
            <person name="Wang Y."/>
            <person name="Lv Z."/>
            <person name="Lu X."/>
            <person name="Zhang F."/>
            <person name="Jiang W."/>
            <person name="Ma Y."/>
            <person name="Chen M."/>
            <person name="Hao X."/>
            <person name="Li L."/>
            <person name="Tang Y."/>
            <person name="Lv G."/>
            <person name="Zhou Y."/>
            <person name="Sun X."/>
            <person name="Brodelius P.E."/>
            <person name="Rose J.K.C."/>
            <person name="Tang K."/>
        </authorList>
    </citation>
    <scope>NUCLEOTIDE SEQUENCE [LARGE SCALE GENOMIC DNA]</scope>
    <source>
        <strain evidence="5">cv. Huhao1</strain>
        <tissue evidence="4">Leaf</tissue>
    </source>
</reference>
<dbReference type="InterPro" id="IPR002156">
    <property type="entry name" value="RNaseH_domain"/>
</dbReference>
<evidence type="ECO:0000313" key="5">
    <source>
        <dbReference type="Proteomes" id="UP000245207"/>
    </source>
</evidence>
<dbReference type="Pfam" id="PF13966">
    <property type="entry name" value="zf-RVT"/>
    <property type="match status" value="1"/>
</dbReference>
<dbReference type="InterPro" id="IPR044730">
    <property type="entry name" value="RNase_H-like_dom_plant"/>
</dbReference>
<keyword evidence="5" id="KW-1185">Reference proteome</keyword>
<dbReference type="EMBL" id="PKPP01005343">
    <property type="protein sequence ID" value="PWA60476.1"/>
    <property type="molecule type" value="Genomic_DNA"/>
</dbReference>
<dbReference type="InterPro" id="IPR012337">
    <property type="entry name" value="RNaseH-like_sf"/>
</dbReference>